<dbReference type="Gene3D" id="2.120.10.30">
    <property type="entry name" value="TolB, C-terminal domain"/>
    <property type="match status" value="1"/>
</dbReference>
<dbReference type="Proteomes" id="UP000481288">
    <property type="component" value="Unassembled WGS sequence"/>
</dbReference>
<dbReference type="GO" id="GO:0004177">
    <property type="term" value="F:aminopeptidase activity"/>
    <property type="evidence" value="ECO:0007669"/>
    <property type="project" value="UniProtKB-KW"/>
</dbReference>
<dbReference type="Pfam" id="PF00326">
    <property type="entry name" value="Peptidase_S9"/>
    <property type="match status" value="1"/>
</dbReference>
<evidence type="ECO:0000313" key="3">
    <source>
        <dbReference type="EMBL" id="TVY54291.1"/>
    </source>
</evidence>
<dbReference type="InterPro" id="IPR001375">
    <property type="entry name" value="Peptidase_S9_cat"/>
</dbReference>
<comment type="caution">
    <text evidence="3">The sequence shown here is derived from an EMBL/GenBank/DDBJ whole genome shotgun (WGS) entry which is preliminary data.</text>
</comment>
<sequence>MSFEKKVAPYGTWTSPITSDITSGGVVSFNELHVNPKTGQIYLVEGRPIEKGRCAIVEVTVAGESIEILPKKYSARSKVHEYGGGAAILGPDGKFVFTDAYTDGVFLLSPTGEVEEIITGDPSTRFADFSVSTTEPHWIIAVKEYHSQDGGVVNTIVAINTRTKASKTVVSGADFYSHPRFSPDGKRICWMQWVNPDMPWTGSQVYVAHWSNGNVDNQKYIAGKAKKESVCQPRWHIDSTLLFENEPTGFWQLYRYDTNTEKVEYVQLKGYEDADIGAREIKLGNSTYIQLSKDKLVIAYIRNGADGVLLYDMQTKEVVELPLGFVQVAFCGLRRVSDTHFAIIGATTKSATALYLVNITKPGEKLLLKHSTHIDLPASIFSEPQQISFPRTQGTDRSSSSHAVFIPPNNPDYEPSPGTNPPLIVSIHGGPTSHVPPTLTLESQYFTSRGYAYCYVNYAGSTGYGRAYRDELEHSWGIKDVEDTVSCIEYLDAQGLINGKKVGIRGPSAGGYTVLQGLITYPDVFAAGCSLYGVTSLKLLAQDSHKFEGHYLFALMFPEDTTEDNKEKIYYDRSPVFHADKITKPLTLLQGADDKVVPIGQALEMEKAMKENGVDVKLVVFEGEGHGWKMKENMKRSIEEEENMWKKTLL</sequence>
<dbReference type="Gene3D" id="3.40.50.1820">
    <property type="entry name" value="alpha/beta hydrolase"/>
    <property type="match status" value="1"/>
</dbReference>
<dbReference type="OrthoDB" id="43744at2759"/>
<dbReference type="AlphaFoldDB" id="A0A7D8UPQ2"/>
<dbReference type="SUPFAM" id="SSF82171">
    <property type="entry name" value="DPP6 N-terminal domain-like"/>
    <property type="match status" value="1"/>
</dbReference>
<keyword evidence="4" id="KW-1185">Reference proteome</keyword>
<proteinExistence type="predicted"/>
<gene>
    <name evidence="3" type="primary">dapb3</name>
    <name evidence="3" type="ORF">LCER1_G008200</name>
</gene>
<keyword evidence="3" id="KW-0645">Protease</keyword>
<feature type="region of interest" description="Disordered" evidence="1">
    <location>
        <begin position="389"/>
        <end position="412"/>
    </location>
</feature>
<keyword evidence="3" id="KW-0031">Aminopeptidase</keyword>
<dbReference type="SUPFAM" id="SSF53474">
    <property type="entry name" value="alpha/beta-Hydrolases"/>
    <property type="match status" value="1"/>
</dbReference>
<dbReference type="InterPro" id="IPR029058">
    <property type="entry name" value="AB_hydrolase_fold"/>
</dbReference>
<name>A0A7D8UPQ2_9HELO</name>
<dbReference type="InterPro" id="IPR011042">
    <property type="entry name" value="6-blade_b-propeller_TolB-like"/>
</dbReference>
<dbReference type="GO" id="GO:0008236">
    <property type="term" value="F:serine-type peptidase activity"/>
    <property type="evidence" value="ECO:0007669"/>
    <property type="project" value="InterPro"/>
</dbReference>
<protein>
    <submittedName>
        <fullName evidence="3">Dipeptidyl aminopeptidase BIII</fullName>
    </submittedName>
</protein>
<organism evidence="3 4">
    <name type="scientific">Lachnellula cervina</name>
    <dbReference type="NCBI Taxonomy" id="1316786"/>
    <lineage>
        <taxon>Eukaryota</taxon>
        <taxon>Fungi</taxon>
        <taxon>Dikarya</taxon>
        <taxon>Ascomycota</taxon>
        <taxon>Pezizomycotina</taxon>
        <taxon>Leotiomycetes</taxon>
        <taxon>Helotiales</taxon>
        <taxon>Lachnaceae</taxon>
        <taxon>Lachnellula</taxon>
    </lineage>
</organism>
<dbReference type="InterPro" id="IPR050585">
    <property type="entry name" value="Xaa-Pro_dipeptidyl-ppase/CocE"/>
</dbReference>
<keyword evidence="3" id="KW-0378">Hydrolase</keyword>
<dbReference type="GO" id="GO:0006508">
    <property type="term" value="P:proteolysis"/>
    <property type="evidence" value="ECO:0007669"/>
    <property type="project" value="InterPro"/>
</dbReference>
<accession>A0A7D8UPQ2</accession>
<dbReference type="PANTHER" id="PTHR43056">
    <property type="entry name" value="PEPTIDASE S9 PROLYL OLIGOPEPTIDASE"/>
    <property type="match status" value="1"/>
</dbReference>
<feature type="compositionally biased region" description="Polar residues" evidence="1">
    <location>
        <begin position="389"/>
        <end position="402"/>
    </location>
</feature>
<feature type="domain" description="Peptidase S9 prolyl oligopeptidase catalytic" evidence="2">
    <location>
        <begin position="440"/>
        <end position="646"/>
    </location>
</feature>
<dbReference type="EMBL" id="QGMG01000356">
    <property type="protein sequence ID" value="TVY54291.1"/>
    <property type="molecule type" value="Genomic_DNA"/>
</dbReference>
<reference evidence="3 4" key="1">
    <citation type="submission" date="2018-05" db="EMBL/GenBank/DDBJ databases">
        <title>Whole genome sequencing for identification of molecular markers to develop diagnostic detection tools for the regulated plant pathogen Lachnellula willkommii.</title>
        <authorList>
            <person name="Giroux E."/>
            <person name="Bilodeau G."/>
        </authorList>
    </citation>
    <scope>NUCLEOTIDE SEQUENCE [LARGE SCALE GENOMIC DNA]</scope>
    <source>
        <strain evidence="3 4">CBS 625.97</strain>
    </source>
</reference>
<evidence type="ECO:0000313" key="4">
    <source>
        <dbReference type="Proteomes" id="UP000481288"/>
    </source>
</evidence>
<evidence type="ECO:0000256" key="1">
    <source>
        <dbReference type="SAM" id="MobiDB-lite"/>
    </source>
</evidence>
<evidence type="ECO:0000259" key="2">
    <source>
        <dbReference type="Pfam" id="PF00326"/>
    </source>
</evidence>
<dbReference type="PANTHER" id="PTHR43056:SF5">
    <property type="entry name" value="PEPTIDASE S9 PROLYL OLIGOPEPTIDASE CATALYTIC DOMAIN-CONTAINING PROTEIN"/>
    <property type="match status" value="1"/>
</dbReference>